<dbReference type="Pfam" id="PF00407">
    <property type="entry name" value="Bet_v_1"/>
    <property type="match status" value="1"/>
</dbReference>
<dbReference type="GO" id="GO:0038023">
    <property type="term" value="F:signaling receptor activity"/>
    <property type="evidence" value="ECO:0007669"/>
    <property type="project" value="InterPro"/>
</dbReference>
<evidence type="ECO:0000256" key="1">
    <source>
        <dbReference type="ARBA" id="ARBA00009744"/>
    </source>
</evidence>
<dbReference type="Gramene" id="Kaladp0045s0301.1.v1.1">
    <property type="protein sequence ID" value="Kaladp0045s0301.1.v1.1"/>
    <property type="gene ID" value="Kaladp0045s0301.v1.1"/>
</dbReference>
<dbReference type="GO" id="GO:0010427">
    <property type="term" value="F:abscisic acid binding"/>
    <property type="evidence" value="ECO:0007669"/>
    <property type="project" value="InterPro"/>
</dbReference>
<dbReference type="FunFam" id="3.30.530.20:FF:000007">
    <property type="entry name" value="Major pollen allergen Bet v 1-A"/>
    <property type="match status" value="1"/>
</dbReference>
<comment type="similarity">
    <text evidence="1">Belongs to the BetVI family.</text>
</comment>
<sequence>MGVITKTHEFPIPVGPSRMFRAMGDTKTNLIPQLLTDKIKSVEFVGDGGVGTIRTTYFADGSPVKFVKHRMDEIDEANHFCKFTLIEHDFNDDKLESIVHEVKLDASADGGSICKLSNHYHTKGDYVPKDEDIKAGEEQDKAIQVALVEHLVANPHLYA</sequence>
<evidence type="ECO:0000259" key="2">
    <source>
        <dbReference type="Pfam" id="PF00407"/>
    </source>
</evidence>
<reference evidence="3" key="1">
    <citation type="submission" date="2021-01" db="UniProtKB">
        <authorList>
            <consortium name="EnsemblPlants"/>
        </authorList>
    </citation>
    <scope>IDENTIFICATION</scope>
</reference>
<dbReference type="InterPro" id="IPR024949">
    <property type="entry name" value="Bet_v_I_allergen"/>
</dbReference>
<dbReference type="GO" id="GO:0004864">
    <property type="term" value="F:protein phosphatase inhibitor activity"/>
    <property type="evidence" value="ECO:0007669"/>
    <property type="project" value="InterPro"/>
</dbReference>
<dbReference type="GO" id="GO:0006952">
    <property type="term" value="P:defense response"/>
    <property type="evidence" value="ECO:0007669"/>
    <property type="project" value="InterPro"/>
</dbReference>
<dbReference type="Gene3D" id="3.30.530.20">
    <property type="match status" value="1"/>
</dbReference>
<protein>
    <recommendedName>
        <fullName evidence="2">Bet v I/Major latex protein domain-containing protein</fullName>
    </recommendedName>
</protein>
<evidence type="ECO:0000313" key="4">
    <source>
        <dbReference type="Proteomes" id="UP000594263"/>
    </source>
</evidence>
<dbReference type="EnsemblPlants" id="Kaladp0045s0301.1.v1.1">
    <property type="protein sequence ID" value="Kaladp0045s0301.1.v1.1"/>
    <property type="gene ID" value="Kaladp0045s0301.v1.1"/>
</dbReference>
<dbReference type="AlphaFoldDB" id="A0A7N0TTF9"/>
<dbReference type="PRINTS" id="PR00634">
    <property type="entry name" value="BETALLERGEN"/>
</dbReference>
<dbReference type="GO" id="GO:0009738">
    <property type="term" value="P:abscisic acid-activated signaling pathway"/>
    <property type="evidence" value="ECO:0007669"/>
    <property type="project" value="InterPro"/>
</dbReference>
<evidence type="ECO:0000313" key="3">
    <source>
        <dbReference type="EnsemblPlants" id="Kaladp0045s0301.1.v1.1"/>
    </source>
</evidence>
<dbReference type="GO" id="GO:0005737">
    <property type="term" value="C:cytoplasm"/>
    <property type="evidence" value="ECO:0007669"/>
    <property type="project" value="TreeGrafter"/>
</dbReference>
<dbReference type="SUPFAM" id="SSF55961">
    <property type="entry name" value="Bet v1-like"/>
    <property type="match status" value="1"/>
</dbReference>
<dbReference type="GO" id="GO:0005634">
    <property type="term" value="C:nucleus"/>
    <property type="evidence" value="ECO:0007669"/>
    <property type="project" value="TreeGrafter"/>
</dbReference>
<accession>A0A7N0TTF9</accession>
<dbReference type="InterPro" id="IPR050279">
    <property type="entry name" value="Plant_def-hormone_signal"/>
</dbReference>
<dbReference type="PANTHER" id="PTHR31213">
    <property type="entry name" value="OS08G0374000 PROTEIN-RELATED"/>
    <property type="match status" value="1"/>
</dbReference>
<proteinExistence type="inferred from homology"/>
<dbReference type="InterPro" id="IPR000916">
    <property type="entry name" value="Bet_v_I/MLP"/>
</dbReference>
<organism evidence="3 4">
    <name type="scientific">Kalanchoe fedtschenkoi</name>
    <name type="common">Lavender scallops</name>
    <name type="synonym">South American air plant</name>
    <dbReference type="NCBI Taxonomy" id="63787"/>
    <lineage>
        <taxon>Eukaryota</taxon>
        <taxon>Viridiplantae</taxon>
        <taxon>Streptophyta</taxon>
        <taxon>Embryophyta</taxon>
        <taxon>Tracheophyta</taxon>
        <taxon>Spermatophyta</taxon>
        <taxon>Magnoliopsida</taxon>
        <taxon>eudicotyledons</taxon>
        <taxon>Gunneridae</taxon>
        <taxon>Pentapetalae</taxon>
        <taxon>Saxifragales</taxon>
        <taxon>Crassulaceae</taxon>
        <taxon>Kalanchoe</taxon>
    </lineage>
</organism>
<dbReference type="OMA" id="YKACEEY"/>
<dbReference type="InterPro" id="IPR023393">
    <property type="entry name" value="START-like_dom_sf"/>
</dbReference>
<dbReference type="PANTHER" id="PTHR31213:SF157">
    <property type="entry name" value="MAJOR ALLERGEN MAL D 1-LIKE"/>
    <property type="match status" value="1"/>
</dbReference>
<feature type="domain" description="Bet v I/Major latex protein" evidence="2">
    <location>
        <begin position="2"/>
        <end position="147"/>
    </location>
</feature>
<name>A0A7N0TTF9_KALFE</name>
<keyword evidence="4" id="KW-1185">Reference proteome</keyword>
<dbReference type="CDD" id="cd07816">
    <property type="entry name" value="Bet_v1-like"/>
    <property type="match status" value="1"/>
</dbReference>
<dbReference type="Proteomes" id="UP000594263">
    <property type="component" value="Unplaced"/>
</dbReference>